<sequence>MSSTQIIVPVHEKLCSNPFVPLETTESSYSPTSLSKAAMQTLINHELLNNDEPFFVADLDVVESQHMLWKSEMPRVHPYYAVKCNPDARVIEKLAALGANFDCASRAEIDLVLSLGVDASRIIYANPCKQGSSITYAKEKGINVMTFDNEDELVKVQKHFPEAELVLRILTDDSKSKCQLGLKFGASMERAEKLIMKAKSMDLNVVGISFHVGSNCGDIQSYQKAIQSARNLFDMAENVCGYKFKLLDIGGGFPGLKTSTEFFKKIAEVCRSSIDRLFGEDIKIISEPGRFYVAGAYTLVVQVTSRRIIDATAETERRAMYYLNDGVYGSFNCLIFDHVEIEPIVFQRHESTEILECSLWGPTCDSMDCLVKKTKLPLLEVGDFLIFEDMGAYTLASSSTFNGFSKPNVVYFTYVMSVYIVAAKRTAFGTFGGSLKEFSATSLGTISSKAALKQLPEGTPIDSVIFGNVIQSSTDAAYLARHVALRSNLPVSTPAVTINRLCGSGFESLIQGYREIVCKDSKVVLTGGAESMSQCPFVVREGRWGIKYGVQPRMEDSLYTTLIDQYPAPTPMGVTAENLASEYSIDREECDKWAVESHKRWFAANENDAFKDEIVGIEINSRKGTRMFDTDETPRKDTDVEIISKLKAIFKPDGVTTAANASGITDGAASVILASEEAVKEYKLTPLAKIISYHVAGVEPRVMGIGPVPAMKGALKKANLSLDQMDLIEVNEAFTSQFLAVSKSLKLDLDKTNVHGGAIAIGHPLAASGSRIIAHQVYNLLKTKKKYALSSACIGGGQGIAVVIERV</sequence>
<dbReference type="PROSITE" id="PS00099">
    <property type="entry name" value="THIOLASE_3"/>
    <property type="match status" value="1"/>
</dbReference>
<dbReference type="GO" id="GO:0033387">
    <property type="term" value="P:putrescine biosynthetic process from arginine, via ornithine"/>
    <property type="evidence" value="ECO:0007669"/>
    <property type="project" value="TreeGrafter"/>
</dbReference>
<gene>
    <name evidence="16" type="ORF">O9G_002984</name>
</gene>
<feature type="domain" description="Thiolase C-terminal" evidence="15">
    <location>
        <begin position="684"/>
        <end position="806"/>
    </location>
</feature>
<dbReference type="InterPro" id="IPR020610">
    <property type="entry name" value="Thiolase_AS"/>
</dbReference>
<evidence type="ECO:0000256" key="1">
    <source>
        <dbReference type="ARBA" id="ARBA00001933"/>
    </source>
</evidence>
<dbReference type="InterPro" id="IPR002155">
    <property type="entry name" value="Thiolase"/>
</dbReference>
<evidence type="ECO:0000256" key="2">
    <source>
        <dbReference type="ARBA" id="ARBA00008872"/>
    </source>
</evidence>
<evidence type="ECO:0000256" key="9">
    <source>
        <dbReference type="ARBA" id="ARBA00034138"/>
    </source>
</evidence>
<dbReference type="InterPro" id="IPR029066">
    <property type="entry name" value="PLP-binding_barrel"/>
</dbReference>
<dbReference type="FunFam" id="3.40.47.10:FF:000010">
    <property type="entry name" value="Acetyl-CoA acetyltransferase (Thiolase)"/>
    <property type="match status" value="1"/>
</dbReference>
<dbReference type="PANTHER" id="PTHR11482">
    <property type="entry name" value="ARGININE/DIAMINOPIMELATE/ORNITHINE DECARBOXYLASE"/>
    <property type="match status" value="1"/>
</dbReference>
<dbReference type="SUPFAM" id="SSF51419">
    <property type="entry name" value="PLP-binding barrel"/>
    <property type="match status" value="1"/>
</dbReference>
<dbReference type="InterPro" id="IPR002433">
    <property type="entry name" value="Orn_de-COase"/>
</dbReference>
<evidence type="ECO:0000313" key="17">
    <source>
        <dbReference type="Proteomes" id="UP000030755"/>
    </source>
</evidence>
<dbReference type="PROSITE" id="PS00878">
    <property type="entry name" value="ODR_DC_2_1"/>
    <property type="match status" value="1"/>
</dbReference>
<accession>A0A075B145</accession>
<dbReference type="AlphaFoldDB" id="A0A075B145"/>
<reference evidence="16 17" key="1">
    <citation type="journal article" date="2013" name="Curr. Biol.">
        <title>Shared signatures of parasitism and phylogenomics unite Cryptomycota and microsporidia.</title>
        <authorList>
            <person name="James T.Y."/>
            <person name="Pelin A."/>
            <person name="Bonen L."/>
            <person name="Ahrendt S."/>
            <person name="Sain D."/>
            <person name="Corradi N."/>
            <person name="Stajich J.E."/>
        </authorList>
    </citation>
    <scope>NUCLEOTIDE SEQUENCE [LARGE SCALE GENOMIC DNA]</scope>
    <source>
        <strain evidence="16 17">CSF55</strain>
    </source>
</reference>
<evidence type="ECO:0000256" key="10">
    <source>
        <dbReference type="ARBA" id="ARBA00046672"/>
    </source>
</evidence>
<dbReference type="GO" id="GO:0004586">
    <property type="term" value="F:ornithine decarboxylase activity"/>
    <property type="evidence" value="ECO:0007669"/>
    <property type="project" value="UniProtKB-EC"/>
</dbReference>
<evidence type="ECO:0000259" key="13">
    <source>
        <dbReference type="Pfam" id="PF00108"/>
    </source>
</evidence>
<dbReference type="InterPro" id="IPR020616">
    <property type="entry name" value="Thiolase_N"/>
</dbReference>
<dbReference type="SUPFAM" id="SSF50621">
    <property type="entry name" value="Alanine racemase C-terminal domain-like"/>
    <property type="match status" value="1"/>
</dbReference>
<dbReference type="InterPro" id="IPR020615">
    <property type="entry name" value="Thiolase_acyl_enz_int_AS"/>
</dbReference>
<dbReference type="EMBL" id="KE560931">
    <property type="protein sequence ID" value="EPZ34666.1"/>
    <property type="molecule type" value="Genomic_DNA"/>
</dbReference>
<dbReference type="PRINTS" id="PR01179">
    <property type="entry name" value="ODADCRBXLASE"/>
</dbReference>
<dbReference type="Pfam" id="PF00108">
    <property type="entry name" value="Thiolase_N"/>
    <property type="match status" value="1"/>
</dbReference>
<evidence type="ECO:0000256" key="12">
    <source>
        <dbReference type="PIRSR" id="PIRSR600183-50"/>
    </source>
</evidence>
<dbReference type="InterPro" id="IPR022644">
    <property type="entry name" value="De-COase2_N"/>
</dbReference>
<organism evidence="16 17">
    <name type="scientific">Rozella allomycis (strain CSF55)</name>
    <dbReference type="NCBI Taxonomy" id="988480"/>
    <lineage>
        <taxon>Eukaryota</taxon>
        <taxon>Fungi</taxon>
        <taxon>Fungi incertae sedis</taxon>
        <taxon>Cryptomycota</taxon>
        <taxon>Cryptomycota incertae sedis</taxon>
        <taxon>Rozella</taxon>
    </lineage>
</organism>
<dbReference type="PRINTS" id="PR01182">
    <property type="entry name" value="ORNDCRBXLASE"/>
</dbReference>
<evidence type="ECO:0000256" key="6">
    <source>
        <dbReference type="ARBA" id="ARBA00023239"/>
    </source>
</evidence>
<dbReference type="CDD" id="cd00622">
    <property type="entry name" value="PLPDE_III_ODC"/>
    <property type="match status" value="1"/>
</dbReference>
<dbReference type="NCBIfam" id="TIGR01930">
    <property type="entry name" value="AcCoA-C-Actrans"/>
    <property type="match status" value="1"/>
</dbReference>
<comment type="similarity">
    <text evidence="3">Belongs to the thiolase-like superfamily. Thiolase family.</text>
</comment>
<evidence type="ECO:0000256" key="8">
    <source>
        <dbReference type="ARBA" id="ARBA00034115"/>
    </source>
</evidence>
<evidence type="ECO:0000256" key="7">
    <source>
        <dbReference type="ARBA" id="ARBA00023315"/>
    </source>
</evidence>
<keyword evidence="6 16" id="KW-0456">Lyase</keyword>
<dbReference type="STRING" id="988480.A0A075B145"/>
<dbReference type="InterPro" id="IPR016039">
    <property type="entry name" value="Thiolase-like"/>
</dbReference>
<dbReference type="Pfam" id="PF02803">
    <property type="entry name" value="Thiolase_C"/>
    <property type="match status" value="1"/>
</dbReference>
<comment type="cofactor">
    <cofactor evidence="1 12">
        <name>pyridoxal 5'-phosphate</name>
        <dbReference type="ChEBI" id="CHEBI:597326"/>
    </cofactor>
</comment>
<dbReference type="Gene3D" id="2.40.37.10">
    <property type="entry name" value="Lyase, Ornithine Decarboxylase, Chain A, domain 1"/>
    <property type="match status" value="1"/>
</dbReference>
<comment type="pathway">
    <text evidence="8">Amine and polyamine biosynthesis; putrescine biosynthesis via L-ornithine pathway; putrescine from L-ornithine: step 1/1.</text>
</comment>
<name>A0A075B145_ROZAC</name>
<dbReference type="InterPro" id="IPR020613">
    <property type="entry name" value="Thiolase_CS"/>
</dbReference>
<evidence type="ECO:0000256" key="11">
    <source>
        <dbReference type="ARBA" id="ARBA00049127"/>
    </source>
</evidence>
<keyword evidence="7" id="KW-0012">Acyltransferase</keyword>
<keyword evidence="4" id="KW-0808">Transferase</keyword>
<evidence type="ECO:0000256" key="3">
    <source>
        <dbReference type="ARBA" id="ARBA00010982"/>
    </source>
</evidence>
<dbReference type="Gene3D" id="3.20.20.10">
    <property type="entry name" value="Alanine racemase"/>
    <property type="match status" value="1"/>
</dbReference>
<dbReference type="PROSITE" id="PS00737">
    <property type="entry name" value="THIOLASE_2"/>
    <property type="match status" value="1"/>
</dbReference>
<feature type="domain" description="Orn/DAP/Arg decarboxylase 2 N-terminal" evidence="14">
    <location>
        <begin position="60"/>
        <end position="294"/>
    </location>
</feature>
<comment type="catalytic activity">
    <reaction evidence="11">
        <text>L-ornithine + H(+) = putrescine + CO2</text>
        <dbReference type="Rhea" id="RHEA:22964"/>
        <dbReference type="ChEBI" id="CHEBI:15378"/>
        <dbReference type="ChEBI" id="CHEBI:16526"/>
        <dbReference type="ChEBI" id="CHEBI:46911"/>
        <dbReference type="ChEBI" id="CHEBI:326268"/>
        <dbReference type="EC" id="4.1.1.17"/>
    </reaction>
</comment>
<feature type="active site" description="Proton donor" evidence="12">
    <location>
        <position position="364"/>
    </location>
</feature>
<dbReference type="InterPro" id="IPR009006">
    <property type="entry name" value="Ala_racemase/Decarboxylase_C"/>
</dbReference>
<dbReference type="SUPFAM" id="SSF53901">
    <property type="entry name" value="Thiolase-like"/>
    <property type="match status" value="2"/>
</dbReference>
<evidence type="ECO:0000259" key="15">
    <source>
        <dbReference type="Pfam" id="PF02803"/>
    </source>
</evidence>
<dbReference type="GO" id="GO:0005737">
    <property type="term" value="C:cytoplasm"/>
    <property type="evidence" value="ECO:0007669"/>
    <property type="project" value="TreeGrafter"/>
</dbReference>
<evidence type="ECO:0000259" key="14">
    <source>
        <dbReference type="Pfam" id="PF02784"/>
    </source>
</evidence>
<dbReference type="InterPro" id="IPR022653">
    <property type="entry name" value="De-COase2_pyr-phos_BS"/>
</dbReference>
<dbReference type="GO" id="GO:0016747">
    <property type="term" value="F:acyltransferase activity, transferring groups other than amino-acyl groups"/>
    <property type="evidence" value="ECO:0007669"/>
    <property type="project" value="InterPro"/>
</dbReference>
<evidence type="ECO:0000256" key="5">
    <source>
        <dbReference type="ARBA" id="ARBA00022898"/>
    </source>
</evidence>
<dbReference type="Gene3D" id="3.40.47.10">
    <property type="match status" value="2"/>
</dbReference>
<dbReference type="Pfam" id="PF02784">
    <property type="entry name" value="Orn_Arg_deC_N"/>
    <property type="match status" value="1"/>
</dbReference>
<evidence type="ECO:0000256" key="4">
    <source>
        <dbReference type="ARBA" id="ARBA00022679"/>
    </source>
</evidence>
<dbReference type="Proteomes" id="UP000030755">
    <property type="component" value="Unassembled WGS sequence"/>
</dbReference>
<feature type="modified residue" description="N6-(pyridoxal phosphate)lysine" evidence="12">
    <location>
        <position position="83"/>
    </location>
</feature>
<keyword evidence="5 12" id="KW-0663">Pyridoxal phosphate</keyword>
<dbReference type="HOGENOM" id="CLU_349209_0_0_1"/>
<dbReference type="PROSITE" id="PS00098">
    <property type="entry name" value="THIOLASE_1"/>
    <property type="match status" value="1"/>
</dbReference>
<comment type="similarity">
    <text evidence="2">Belongs to the Orn/Lys/Arg decarboxylase class-II family.</text>
</comment>
<dbReference type="PANTHER" id="PTHR11482:SF6">
    <property type="entry name" value="ORNITHINE DECARBOXYLASE 1-RELATED"/>
    <property type="match status" value="1"/>
</dbReference>
<dbReference type="InterPro" id="IPR020617">
    <property type="entry name" value="Thiolase_C"/>
</dbReference>
<dbReference type="EC" id="4.1.1.17" evidence="9"/>
<dbReference type="OrthoDB" id="5404651at2759"/>
<feature type="domain" description="Thiolase N-terminal" evidence="13">
    <location>
        <begin position="418"/>
        <end position="677"/>
    </location>
</feature>
<protein>
    <recommendedName>
        <fullName evidence="9">ornithine decarboxylase</fullName>
        <ecNumber evidence="9">4.1.1.17</ecNumber>
    </recommendedName>
</protein>
<evidence type="ECO:0000313" key="16">
    <source>
        <dbReference type="EMBL" id="EPZ34666.1"/>
    </source>
</evidence>
<proteinExistence type="inferred from homology"/>
<comment type="subunit">
    <text evidence="10">Homodimer. Only the dimer is catalytically active, as the active sites are constructed of residues from both monomers.</text>
</comment>
<dbReference type="InterPro" id="IPR000183">
    <property type="entry name" value="Orn/DAP/Arg_de-COase"/>
</dbReference>
<keyword evidence="17" id="KW-1185">Reference proteome</keyword>
<dbReference type="CDD" id="cd00751">
    <property type="entry name" value="thiolase"/>
    <property type="match status" value="1"/>
</dbReference>
<dbReference type="FunFam" id="3.20.20.10:FF:000005">
    <property type="entry name" value="Ornithine decarboxylase"/>
    <property type="match status" value="1"/>
</dbReference>